<keyword evidence="5" id="KW-0449">Lipoprotein</keyword>
<dbReference type="Pfam" id="PF26580">
    <property type="entry name" value="Mtb12_C"/>
    <property type="match status" value="1"/>
</dbReference>
<name>A0A375YND2_MYCPF</name>
<evidence type="ECO:0000313" key="5">
    <source>
        <dbReference type="EMBL" id="SRX82655.1"/>
    </source>
</evidence>
<organism evidence="5 6">
    <name type="scientific">Mycolicibacterium parafortuitum</name>
    <name type="common">Mycobacterium parafortuitum</name>
    <dbReference type="NCBI Taxonomy" id="39692"/>
    <lineage>
        <taxon>Bacteria</taxon>
        <taxon>Bacillati</taxon>
        <taxon>Actinomycetota</taxon>
        <taxon>Actinomycetes</taxon>
        <taxon>Mycobacteriales</taxon>
        <taxon>Mycobacteriaceae</taxon>
        <taxon>Mycolicibacterium</taxon>
    </lineage>
</organism>
<evidence type="ECO:0000259" key="4">
    <source>
        <dbReference type="Pfam" id="PF26580"/>
    </source>
</evidence>
<dbReference type="PROSITE" id="PS51257">
    <property type="entry name" value="PROKAR_LIPOPROTEIN"/>
    <property type="match status" value="1"/>
</dbReference>
<dbReference type="EMBL" id="UEGS01000001">
    <property type="protein sequence ID" value="SRX82655.1"/>
    <property type="molecule type" value="Genomic_DNA"/>
</dbReference>
<evidence type="ECO:0000256" key="3">
    <source>
        <dbReference type="SAM" id="MobiDB-lite"/>
    </source>
</evidence>
<dbReference type="InterPro" id="IPR058644">
    <property type="entry name" value="Mtb12-like_C"/>
</dbReference>
<dbReference type="AlphaFoldDB" id="A0A375YND2"/>
<keyword evidence="6" id="KW-1185">Reference proteome</keyword>
<evidence type="ECO:0000256" key="2">
    <source>
        <dbReference type="ARBA" id="ARBA00093774"/>
    </source>
</evidence>
<protein>
    <submittedName>
        <fullName evidence="5">Lipoprotein LppK</fullName>
    </submittedName>
</protein>
<proteinExistence type="inferred from homology"/>
<feature type="region of interest" description="Disordered" evidence="3">
    <location>
        <begin position="29"/>
        <end position="60"/>
    </location>
</feature>
<feature type="domain" description="Low molecular weight antigen MTB12-like C-terminal" evidence="4">
    <location>
        <begin position="58"/>
        <end position="174"/>
    </location>
</feature>
<feature type="compositionally biased region" description="Pro residues" evidence="3">
    <location>
        <begin position="35"/>
        <end position="60"/>
    </location>
</feature>
<accession>A0A375YND2</accession>
<dbReference type="STRING" id="39692.BST38_16790"/>
<keyword evidence="1" id="KW-0732">Signal</keyword>
<evidence type="ECO:0000313" key="6">
    <source>
        <dbReference type="Proteomes" id="UP000252008"/>
    </source>
</evidence>
<comment type="similarity">
    <text evidence="2">Belongs to the MTB12 family.</text>
</comment>
<gene>
    <name evidence="5" type="primary">lppK</name>
    <name evidence="5" type="ORF">MPP7335_04420</name>
</gene>
<evidence type="ECO:0000256" key="1">
    <source>
        <dbReference type="ARBA" id="ARBA00022729"/>
    </source>
</evidence>
<sequence length="176" mass="18417">MISRTPFVRSAATLVVAAFGVSGCGQSDHPAATPFTPPPSATTTPRPEPIPDSPGGPPLPPAAALTDVMARLTDPAVPGMEKISLIEQGTAAEGAGLDRFVVALRDNGSYPLTFEAHDLAWSQSAPGHVLATVVIRPADRQRGEFSYPLEFAPAGPSWQLTRDTADLLLSVDDPPR</sequence>
<dbReference type="Proteomes" id="UP000252008">
    <property type="component" value="Unassembled WGS sequence"/>
</dbReference>
<reference evidence="5 6" key="1">
    <citation type="submission" date="2018-05" db="EMBL/GenBank/DDBJ databases">
        <authorList>
            <consortium name="IHU Genomes"/>
        </authorList>
    </citation>
    <scope>NUCLEOTIDE SEQUENCE [LARGE SCALE GENOMIC DNA]</scope>
    <source>
        <strain evidence="5 6">P7335</strain>
    </source>
</reference>